<proteinExistence type="predicted"/>
<dbReference type="PANTHER" id="PTHR24104:SF25">
    <property type="entry name" value="PROTEIN LIN-41"/>
    <property type="match status" value="1"/>
</dbReference>
<evidence type="ECO:0000256" key="3">
    <source>
        <dbReference type="SAM" id="SignalP"/>
    </source>
</evidence>
<dbReference type="Gene3D" id="2.120.10.30">
    <property type="entry name" value="TolB, C-terminal domain"/>
    <property type="match status" value="2"/>
</dbReference>
<evidence type="ECO:0000256" key="2">
    <source>
        <dbReference type="PROSITE-ProRule" id="PRU00504"/>
    </source>
</evidence>
<reference evidence="5" key="1">
    <citation type="submission" date="2021-02" db="EMBL/GenBank/DDBJ databases">
        <authorList>
            <person name="Nowell W R."/>
        </authorList>
    </citation>
    <scope>NUCLEOTIDE SEQUENCE</scope>
</reference>
<dbReference type="GO" id="GO:0008270">
    <property type="term" value="F:zinc ion binding"/>
    <property type="evidence" value="ECO:0007669"/>
    <property type="project" value="UniProtKB-KW"/>
</dbReference>
<sequence length="352" mass="39210">MFVVLIVTIPIVIIKTKTANIIKLSTEKTEITTHEFITTTADNPTIEVQTKPKYDKWKQHGITIVGGNRIGDQLNQLAFPTGAYIDDKKAILIADFQNHRIVEWKYNSNSGQIVAGGGGRGHNQHQLNMPTDVIVDEEKNAIIICDSGNNRVVRWFRESTTYPETIIANIHCDGVAIDKNGSIYVSDRTKSEVKRWKERDISGTLVAGGNGKGNLRNQFNNPGKIFVDEDYSVYVLDEANHRVMKWKKDAKEGIVVAGGNGRGFDLNQLTYPSGLVVDNLGRIIIADTWNHRIIRWCEGDTNGSIVLGGNGNGGSKPNELYLPKGVLFDIEGNLYVVDCSNHRIQKYEQCIE</sequence>
<accession>A0A814ERL0</accession>
<gene>
    <name evidence="4" type="ORF">BJG266_LOCUS2041</name>
    <name evidence="5" type="ORF">QVE165_LOCUS13423</name>
</gene>
<feature type="signal peptide" evidence="3">
    <location>
        <begin position="1"/>
        <end position="19"/>
    </location>
</feature>
<feature type="repeat" description="NHL" evidence="2">
    <location>
        <begin position="262"/>
        <end position="293"/>
    </location>
</feature>
<evidence type="ECO:0000256" key="1">
    <source>
        <dbReference type="ARBA" id="ARBA00022737"/>
    </source>
</evidence>
<dbReference type="InterPro" id="IPR011042">
    <property type="entry name" value="6-blade_b-propeller_TolB-like"/>
</dbReference>
<evidence type="ECO:0000313" key="6">
    <source>
        <dbReference type="Proteomes" id="UP000663832"/>
    </source>
</evidence>
<dbReference type="Proteomes" id="UP000663832">
    <property type="component" value="Unassembled WGS sequence"/>
</dbReference>
<dbReference type="Pfam" id="PF01436">
    <property type="entry name" value="NHL"/>
    <property type="match status" value="2"/>
</dbReference>
<dbReference type="PANTHER" id="PTHR24104">
    <property type="entry name" value="E3 UBIQUITIN-PROTEIN LIGASE NHLRC1-RELATED"/>
    <property type="match status" value="1"/>
</dbReference>
<dbReference type="CDD" id="cd05819">
    <property type="entry name" value="NHL"/>
    <property type="match status" value="1"/>
</dbReference>
<keyword evidence="1" id="KW-0677">Repeat</keyword>
<dbReference type="EMBL" id="CAJNOM010000069">
    <property type="protein sequence ID" value="CAF0972762.1"/>
    <property type="molecule type" value="Genomic_DNA"/>
</dbReference>
<keyword evidence="6" id="KW-1185">Reference proteome</keyword>
<protein>
    <submittedName>
        <fullName evidence="5">Uncharacterized protein</fullName>
    </submittedName>
</protein>
<name>A0A814ERL0_9BILA</name>
<dbReference type="InterPro" id="IPR001258">
    <property type="entry name" value="NHL_repeat"/>
</dbReference>
<feature type="chain" id="PRO_5036224301" evidence="3">
    <location>
        <begin position="20"/>
        <end position="352"/>
    </location>
</feature>
<feature type="repeat" description="NHL" evidence="2">
    <location>
        <begin position="118"/>
        <end position="153"/>
    </location>
</feature>
<dbReference type="OrthoDB" id="342730at2759"/>
<evidence type="ECO:0000313" key="4">
    <source>
        <dbReference type="EMBL" id="CAF0744304.1"/>
    </source>
</evidence>
<keyword evidence="3" id="KW-0732">Signal</keyword>
<dbReference type="InterPro" id="IPR050952">
    <property type="entry name" value="TRIM-NHL_E3_ligases"/>
</dbReference>
<feature type="repeat" description="NHL" evidence="2">
    <location>
        <begin position="314"/>
        <end position="350"/>
    </location>
</feature>
<dbReference type="EMBL" id="CAJNOI010000005">
    <property type="protein sequence ID" value="CAF0744304.1"/>
    <property type="molecule type" value="Genomic_DNA"/>
</dbReference>
<dbReference type="AlphaFoldDB" id="A0A814ERL0"/>
<organism evidence="5 6">
    <name type="scientific">Adineta steineri</name>
    <dbReference type="NCBI Taxonomy" id="433720"/>
    <lineage>
        <taxon>Eukaryota</taxon>
        <taxon>Metazoa</taxon>
        <taxon>Spiralia</taxon>
        <taxon>Gnathifera</taxon>
        <taxon>Rotifera</taxon>
        <taxon>Eurotatoria</taxon>
        <taxon>Bdelloidea</taxon>
        <taxon>Adinetida</taxon>
        <taxon>Adinetidae</taxon>
        <taxon>Adineta</taxon>
    </lineage>
</organism>
<dbReference type="SUPFAM" id="SSF101898">
    <property type="entry name" value="NHL repeat"/>
    <property type="match status" value="1"/>
</dbReference>
<evidence type="ECO:0000313" key="5">
    <source>
        <dbReference type="EMBL" id="CAF0972762.1"/>
    </source>
</evidence>
<comment type="caution">
    <text evidence="5">The sequence shown here is derived from an EMBL/GenBank/DDBJ whole genome shotgun (WGS) entry which is preliminary data.</text>
</comment>
<dbReference type="Proteomes" id="UP000663877">
    <property type="component" value="Unassembled WGS sequence"/>
</dbReference>
<dbReference type="PROSITE" id="PS51125">
    <property type="entry name" value="NHL"/>
    <property type="match status" value="3"/>
</dbReference>
<dbReference type="Gene3D" id="2.40.10.500">
    <property type="match status" value="1"/>
</dbReference>